<evidence type="ECO:0000313" key="9">
    <source>
        <dbReference type="Proteomes" id="UP000316330"/>
    </source>
</evidence>
<keyword evidence="2" id="KW-1003">Cell membrane</keyword>
<name>A0A559JR69_9BACL</name>
<evidence type="ECO:0000256" key="4">
    <source>
        <dbReference type="ARBA" id="ARBA00022989"/>
    </source>
</evidence>
<dbReference type="GO" id="GO:0005886">
    <property type="term" value="C:plasma membrane"/>
    <property type="evidence" value="ECO:0007669"/>
    <property type="project" value="UniProtKB-SubCell"/>
</dbReference>
<organism evidence="8 9">
    <name type="scientific">Cohnella terricola</name>
    <dbReference type="NCBI Taxonomy" id="1289167"/>
    <lineage>
        <taxon>Bacteria</taxon>
        <taxon>Bacillati</taxon>
        <taxon>Bacillota</taxon>
        <taxon>Bacilli</taxon>
        <taxon>Bacillales</taxon>
        <taxon>Paenibacillaceae</taxon>
        <taxon>Cohnella</taxon>
    </lineage>
</organism>
<dbReference type="Proteomes" id="UP000316330">
    <property type="component" value="Unassembled WGS sequence"/>
</dbReference>
<dbReference type="EMBL" id="VNJJ01000003">
    <property type="protein sequence ID" value="TVY02381.1"/>
    <property type="molecule type" value="Genomic_DNA"/>
</dbReference>
<sequence length="334" mass="37343">MIAFIYQSAVVWKIPLAAALSWQIAEWAGSKHPYLAPLTVILSIHATVNESLQFAWQRVLGTIAGVLFTAWIAPYVGLNAWSIALLLFAAGLVAKLLKLDHAILIQVALSILFVMYFQNKMPTYSFDRIRDTVIGAVVAVVIQMILLPPDSVATAKDKIMHFADRLIQLFNLAASWVENGCSPDGDRGMQAELQTLFQKLHQATIETEKADQSLIHHPFARKKRNTLNQLKKQLDKLRLGYANLTDMIRVFTKWSASGSFTIEDQRNWSGHLNMIAELVKEWRSPAASDLGARVSALGIKAPSHLANNQFRLALYTNAEQIVQDFHNEVLNSEL</sequence>
<keyword evidence="4 7" id="KW-1133">Transmembrane helix</keyword>
<dbReference type="OrthoDB" id="2931138at2"/>
<dbReference type="AlphaFoldDB" id="A0A559JR69"/>
<dbReference type="InterPro" id="IPR010343">
    <property type="entry name" value="ArAE_1"/>
</dbReference>
<feature type="coiled-coil region" evidence="6">
    <location>
        <begin position="220"/>
        <end position="247"/>
    </location>
</feature>
<dbReference type="PANTHER" id="PTHR30509">
    <property type="entry name" value="P-HYDROXYBENZOIC ACID EFFLUX PUMP SUBUNIT-RELATED"/>
    <property type="match status" value="1"/>
</dbReference>
<comment type="subcellular location">
    <subcellularLocation>
        <location evidence="1">Cell membrane</location>
        <topology evidence="1">Multi-pass membrane protein</topology>
    </subcellularLocation>
</comment>
<comment type="caution">
    <text evidence="8">The sequence shown here is derived from an EMBL/GenBank/DDBJ whole genome shotgun (WGS) entry which is preliminary data.</text>
</comment>
<evidence type="ECO:0000256" key="3">
    <source>
        <dbReference type="ARBA" id="ARBA00022692"/>
    </source>
</evidence>
<keyword evidence="9" id="KW-1185">Reference proteome</keyword>
<reference evidence="8 9" key="1">
    <citation type="submission" date="2019-07" db="EMBL/GenBank/DDBJ databases">
        <authorList>
            <person name="Kim J."/>
        </authorList>
    </citation>
    <scope>NUCLEOTIDE SEQUENCE [LARGE SCALE GENOMIC DNA]</scope>
    <source>
        <strain evidence="8 9">G13</strain>
    </source>
</reference>
<evidence type="ECO:0000256" key="1">
    <source>
        <dbReference type="ARBA" id="ARBA00004651"/>
    </source>
</evidence>
<accession>A0A559JR69</accession>
<evidence type="ECO:0000256" key="2">
    <source>
        <dbReference type="ARBA" id="ARBA00022475"/>
    </source>
</evidence>
<gene>
    <name evidence="8" type="ORF">FPZ45_07055</name>
</gene>
<feature type="transmembrane region" description="Helical" evidence="7">
    <location>
        <begin position="99"/>
        <end position="117"/>
    </location>
</feature>
<keyword evidence="6" id="KW-0175">Coiled coil</keyword>
<dbReference type="Pfam" id="PF06081">
    <property type="entry name" value="ArAE_1"/>
    <property type="match status" value="1"/>
</dbReference>
<feature type="transmembrane region" description="Helical" evidence="7">
    <location>
        <begin position="129"/>
        <end position="147"/>
    </location>
</feature>
<protein>
    <submittedName>
        <fullName evidence="8">FUSC family protein</fullName>
    </submittedName>
</protein>
<feature type="transmembrane region" description="Helical" evidence="7">
    <location>
        <begin position="66"/>
        <end position="93"/>
    </location>
</feature>
<evidence type="ECO:0000256" key="7">
    <source>
        <dbReference type="SAM" id="Phobius"/>
    </source>
</evidence>
<evidence type="ECO:0000256" key="5">
    <source>
        <dbReference type="ARBA" id="ARBA00023136"/>
    </source>
</evidence>
<keyword evidence="5 7" id="KW-0472">Membrane</keyword>
<dbReference type="PANTHER" id="PTHR30509:SF9">
    <property type="entry name" value="MULTIDRUG RESISTANCE PROTEIN MDTO"/>
    <property type="match status" value="1"/>
</dbReference>
<keyword evidence="3 7" id="KW-0812">Transmembrane</keyword>
<proteinExistence type="predicted"/>
<evidence type="ECO:0000313" key="8">
    <source>
        <dbReference type="EMBL" id="TVY02381.1"/>
    </source>
</evidence>
<evidence type="ECO:0000256" key="6">
    <source>
        <dbReference type="SAM" id="Coils"/>
    </source>
</evidence>